<dbReference type="PANTHER" id="PTHR11452:SF75">
    <property type="entry name" value="ALPHA-GALACTOSIDASE MEL1"/>
    <property type="match status" value="1"/>
</dbReference>
<dbReference type="InterPro" id="IPR013785">
    <property type="entry name" value="Aldolase_TIM"/>
</dbReference>
<dbReference type="Pfam" id="PF16499">
    <property type="entry name" value="Melibiase_2"/>
    <property type="match status" value="1"/>
</dbReference>
<dbReference type="InterPro" id="IPR013780">
    <property type="entry name" value="Glyco_hydro_b"/>
</dbReference>
<dbReference type="CDD" id="cd04081">
    <property type="entry name" value="CBM35_galactosidase-like"/>
    <property type="match status" value="1"/>
</dbReference>
<dbReference type="SUPFAM" id="SSF51011">
    <property type="entry name" value="Glycosyl hydrolase domain"/>
    <property type="match status" value="1"/>
</dbReference>
<dbReference type="PRINTS" id="PR00740">
    <property type="entry name" value="GLHYDRLASE27"/>
</dbReference>
<evidence type="ECO:0000256" key="8">
    <source>
        <dbReference type="SAM" id="SignalP"/>
    </source>
</evidence>
<dbReference type="OrthoDB" id="5795902at2759"/>
<evidence type="ECO:0000256" key="7">
    <source>
        <dbReference type="RuleBase" id="RU361168"/>
    </source>
</evidence>
<dbReference type="SUPFAM" id="SSF51445">
    <property type="entry name" value="(Trans)glycosidases"/>
    <property type="match status" value="1"/>
</dbReference>
<feature type="chain" id="PRO_5022943819" description="Alpha-galactosidase" evidence="8">
    <location>
        <begin position="26"/>
        <end position="405"/>
    </location>
</feature>
<feature type="signal peptide" evidence="8">
    <location>
        <begin position="1"/>
        <end position="25"/>
    </location>
</feature>
<dbReference type="EMBL" id="ML178822">
    <property type="protein sequence ID" value="TFL02688.1"/>
    <property type="molecule type" value="Genomic_DNA"/>
</dbReference>
<name>A0A5C3QMX9_9AGAR</name>
<keyword evidence="4 8" id="KW-0732">Signal</keyword>
<dbReference type="Gene3D" id="2.60.40.1180">
    <property type="entry name" value="Golgi alpha-mannosidase II"/>
    <property type="match status" value="1"/>
</dbReference>
<evidence type="ECO:0000313" key="10">
    <source>
        <dbReference type="EMBL" id="TFL02688.1"/>
    </source>
</evidence>
<dbReference type="Proteomes" id="UP000305067">
    <property type="component" value="Unassembled WGS sequence"/>
</dbReference>
<dbReference type="EC" id="3.2.1.22" evidence="3 7"/>
<dbReference type="GO" id="GO:0005975">
    <property type="term" value="P:carbohydrate metabolic process"/>
    <property type="evidence" value="ECO:0007669"/>
    <property type="project" value="InterPro"/>
</dbReference>
<dbReference type="InterPro" id="IPR002241">
    <property type="entry name" value="Glyco_hydro_27"/>
</dbReference>
<evidence type="ECO:0000256" key="2">
    <source>
        <dbReference type="ARBA" id="ARBA00009743"/>
    </source>
</evidence>
<keyword evidence="5 7" id="KW-0378">Hydrolase</keyword>
<evidence type="ECO:0000256" key="3">
    <source>
        <dbReference type="ARBA" id="ARBA00012755"/>
    </source>
</evidence>
<proteinExistence type="inferred from homology"/>
<comment type="catalytic activity">
    <reaction evidence="1 7">
        <text>Hydrolysis of terminal, non-reducing alpha-D-galactose residues in alpha-D-galactosides, including galactose oligosaccharides, galactomannans and galactolipids.</text>
        <dbReference type="EC" id="3.2.1.22"/>
    </reaction>
</comment>
<comment type="similarity">
    <text evidence="2 7">Belongs to the glycosyl hydrolase 27 family.</text>
</comment>
<dbReference type="AlphaFoldDB" id="A0A5C3QMX9"/>
<sequence length="405" mass="43713">MALFTLTASFVATAIFASLPPPFAGWENGLARTPAMGWNPFNTYQCDTTEAQYRSQAQALVNLGLDKLGYKYFSLDCGWKGTHRNSTDHFTRNTSELLSGSCLVLLCGYHSCDMVAGSAKWLASLGHEERDAVTFANWGADYLKPNFVKMRDAIVATRRPIGYAICQRGIQDPARWAISSALGDFICLEFIVTYQPKHRAARSSRSIFRTEAPLHDRDVWTGHLADGSTVALVINWQNSARSMTFNLADVGFSAADAVDLISKNNLDLRSERTAASATIAGQENRRTVNGTVPVVGNVGNGGTVTFNNVNGGSSGGTKLVSCDYINAQVDFTNTACSNCRVTLISVNGDTASQVQFPLSSGESWDISYNGYTVPLAGFRAGTSNTVTISNPSAWTPDFVKMGVVV</sequence>
<dbReference type="Pfam" id="PF17801">
    <property type="entry name" value="Melibiase_C"/>
    <property type="match status" value="1"/>
</dbReference>
<evidence type="ECO:0000313" key="11">
    <source>
        <dbReference type="Proteomes" id="UP000305067"/>
    </source>
</evidence>
<organism evidence="10 11">
    <name type="scientific">Pterulicium gracile</name>
    <dbReference type="NCBI Taxonomy" id="1884261"/>
    <lineage>
        <taxon>Eukaryota</taxon>
        <taxon>Fungi</taxon>
        <taxon>Dikarya</taxon>
        <taxon>Basidiomycota</taxon>
        <taxon>Agaricomycotina</taxon>
        <taxon>Agaricomycetes</taxon>
        <taxon>Agaricomycetidae</taxon>
        <taxon>Agaricales</taxon>
        <taxon>Pleurotineae</taxon>
        <taxon>Pterulaceae</taxon>
        <taxon>Pterulicium</taxon>
    </lineage>
</organism>
<evidence type="ECO:0000256" key="6">
    <source>
        <dbReference type="ARBA" id="ARBA00023295"/>
    </source>
</evidence>
<evidence type="ECO:0000256" key="5">
    <source>
        <dbReference type="ARBA" id="ARBA00022801"/>
    </source>
</evidence>
<dbReference type="Gene3D" id="2.60.120.260">
    <property type="entry name" value="Galactose-binding domain-like"/>
    <property type="match status" value="1"/>
</dbReference>
<keyword evidence="11" id="KW-1185">Reference proteome</keyword>
<dbReference type="PANTHER" id="PTHR11452">
    <property type="entry name" value="ALPHA-GALACTOSIDASE/ALPHA-N-ACETYLGALACTOSAMINIDASE"/>
    <property type="match status" value="1"/>
</dbReference>
<dbReference type="GO" id="GO:0004557">
    <property type="term" value="F:alpha-galactosidase activity"/>
    <property type="evidence" value="ECO:0007669"/>
    <property type="project" value="UniProtKB-EC"/>
</dbReference>
<dbReference type="STRING" id="1884261.A0A5C3QMX9"/>
<protein>
    <recommendedName>
        <fullName evidence="3 7">Alpha-galactosidase</fullName>
        <ecNumber evidence="3 7">3.2.1.22</ecNumber>
    </recommendedName>
    <alternativeName>
        <fullName evidence="7">Melibiase</fullName>
    </alternativeName>
</protein>
<gene>
    <name evidence="10" type="ORF">BDV98DRAFT_592343</name>
</gene>
<dbReference type="InterPro" id="IPR041233">
    <property type="entry name" value="Melibiase_C"/>
</dbReference>
<dbReference type="Gene3D" id="3.20.20.70">
    <property type="entry name" value="Aldolase class I"/>
    <property type="match status" value="1"/>
</dbReference>
<keyword evidence="7" id="KW-1015">Disulfide bond</keyword>
<evidence type="ECO:0000256" key="4">
    <source>
        <dbReference type="ARBA" id="ARBA00022729"/>
    </source>
</evidence>
<accession>A0A5C3QMX9</accession>
<evidence type="ECO:0000256" key="1">
    <source>
        <dbReference type="ARBA" id="ARBA00001255"/>
    </source>
</evidence>
<feature type="domain" description="Alpha galactosidase C-terminal" evidence="9">
    <location>
        <begin position="216"/>
        <end position="280"/>
    </location>
</feature>
<reference evidence="10 11" key="1">
    <citation type="journal article" date="2019" name="Nat. Ecol. Evol.">
        <title>Megaphylogeny resolves global patterns of mushroom evolution.</title>
        <authorList>
            <person name="Varga T."/>
            <person name="Krizsan K."/>
            <person name="Foldi C."/>
            <person name="Dima B."/>
            <person name="Sanchez-Garcia M."/>
            <person name="Sanchez-Ramirez S."/>
            <person name="Szollosi G.J."/>
            <person name="Szarkandi J.G."/>
            <person name="Papp V."/>
            <person name="Albert L."/>
            <person name="Andreopoulos W."/>
            <person name="Angelini C."/>
            <person name="Antonin V."/>
            <person name="Barry K.W."/>
            <person name="Bougher N.L."/>
            <person name="Buchanan P."/>
            <person name="Buyck B."/>
            <person name="Bense V."/>
            <person name="Catcheside P."/>
            <person name="Chovatia M."/>
            <person name="Cooper J."/>
            <person name="Damon W."/>
            <person name="Desjardin D."/>
            <person name="Finy P."/>
            <person name="Geml J."/>
            <person name="Haridas S."/>
            <person name="Hughes K."/>
            <person name="Justo A."/>
            <person name="Karasinski D."/>
            <person name="Kautmanova I."/>
            <person name="Kiss B."/>
            <person name="Kocsube S."/>
            <person name="Kotiranta H."/>
            <person name="LaButti K.M."/>
            <person name="Lechner B.E."/>
            <person name="Liimatainen K."/>
            <person name="Lipzen A."/>
            <person name="Lukacs Z."/>
            <person name="Mihaltcheva S."/>
            <person name="Morgado L.N."/>
            <person name="Niskanen T."/>
            <person name="Noordeloos M.E."/>
            <person name="Ohm R.A."/>
            <person name="Ortiz-Santana B."/>
            <person name="Ovrebo C."/>
            <person name="Racz N."/>
            <person name="Riley R."/>
            <person name="Savchenko A."/>
            <person name="Shiryaev A."/>
            <person name="Soop K."/>
            <person name="Spirin V."/>
            <person name="Szebenyi C."/>
            <person name="Tomsovsky M."/>
            <person name="Tulloss R.E."/>
            <person name="Uehling J."/>
            <person name="Grigoriev I.V."/>
            <person name="Vagvolgyi C."/>
            <person name="Papp T."/>
            <person name="Martin F.M."/>
            <person name="Miettinen O."/>
            <person name="Hibbett D.S."/>
            <person name="Nagy L.G."/>
        </authorList>
    </citation>
    <scope>NUCLEOTIDE SEQUENCE [LARGE SCALE GENOMIC DNA]</scope>
    <source>
        <strain evidence="10 11">CBS 309.79</strain>
    </source>
</reference>
<keyword evidence="6 7" id="KW-0326">Glycosidase</keyword>
<dbReference type="InterPro" id="IPR017853">
    <property type="entry name" value="GH"/>
</dbReference>
<evidence type="ECO:0000259" key="9">
    <source>
        <dbReference type="Pfam" id="PF17801"/>
    </source>
</evidence>